<gene>
    <name evidence="2" type="ORF">RF11_06244</name>
</gene>
<dbReference type="Pfam" id="PF15901">
    <property type="entry name" value="Sortilin_C"/>
    <property type="match status" value="1"/>
</dbReference>
<name>A0A0C2MPZ4_THEKT</name>
<dbReference type="GO" id="GO:0016020">
    <property type="term" value="C:membrane"/>
    <property type="evidence" value="ECO:0007669"/>
    <property type="project" value="TreeGrafter"/>
</dbReference>
<feature type="domain" description="Sortilin C-terminal" evidence="1">
    <location>
        <begin position="142"/>
        <end position="258"/>
    </location>
</feature>
<comment type="caution">
    <text evidence="2">The sequence shown here is derived from an EMBL/GenBank/DDBJ whole genome shotgun (WGS) entry which is preliminary data.</text>
</comment>
<dbReference type="EMBL" id="JWZT01004623">
    <property type="protein sequence ID" value="KII63706.1"/>
    <property type="molecule type" value="Genomic_DNA"/>
</dbReference>
<dbReference type="SUPFAM" id="SSF110296">
    <property type="entry name" value="Oligoxyloglucan reducing end-specific cellobiohydrolase"/>
    <property type="match status" value="1"/>
</dbReference>
<organism evidence="2 3">
    <name type="scientific">Thelohanellus kitauei</name>
    <name type="common">Myxosporean</name>
    <dbReference type="NCBI Taxonomy" id="669202"/>
    <lineage>
        <taxon>Eukaryota</taxon>
        <taxon>Metazoa</taxon>
        <taxon>Cnidaria</taxon>
        <taxon>Myxozoa</taxon>
        <taxon>Myxosporea</taxon>
        <taxon>Bivalvulida</taxon>
        <taxon>Platysporina</taxon>
        <taxon>Myxobolidae</taxon>
        <taxon>Thelohanellus</taxon>
    </lineage>
</organism>
<keyword evidence="3" id="KW-1185">Reference proteome</keyword>
<dbReference type="Proteomes" id="UP000031668">
    <property type="component" value="Unassembled WGS sequence"/>
</dbReference>
<protein>
    <submittedName>
        <fullName evidence="2">VPS10 domain-containing receptor SorCS1</fullName>
    </submittedName>
</protein>
<evidence type="ECO:0000313" key="2">
    <source>
        <dbReference type="EMBL" id="KII63706.1"/>
    </source>
</evidence>
<evidence type="ECO:0000313" key="3">
    <source>
        <dbReference type="Proteomes" id="UP000031668"/>
    </source>
</evidence>
<dbReference type="GO" id="GO:0005794">
    <property type="term" value="C:Golgi apparatus"/>
    <property type="evidence" value="ECO:0007669"/>
    <property type="project" value="TreeGrafter"/>
</dbReference>
<dbReference type="GO" id="GO:0006892">
    <property type="term" value="P:post-Golgi vesicle-mediated transport"/>
    <property type="evidence" value="ECO:0007669"/>
    <property type="project" value="TreeGrafter"/>
</dbReference>
<dbReference type="OrthoDB" id="443634at2759"/>
<dbReference type="PANTHER" id="PTHR12106:SF27">
    <property type="entry name" value="SORTILIN-RELATED RECEPTOR"/>
    <property type="match status" value="1"/>
</dbReference>
<dbReference type="InterPro" id="IPR031777">
    <property type="entry name" value="Sortilin_C"/>
</dbReference>
<dbReference type="InterPro" id="IPR050310">
    <property type="entry name" value="VPS10-sortilin"/>
</dbReference>
<dbReference type="AlphaFoldDB" id="A0A0C2MPZ4"/>
<proteinExistence type="predicted"/>
<keyword evidence="2" id="KW-0675">Receptor</keyword>
<reference evidence="2 3" key="1">
    <citation type="journal article" date="2014" name="Genome Biol. Evol.">
        <title>The genome of the myxosporean Thelohanellus kitauei shows adaptations to nutrient acquisition within its fish host.</title>
        <authorList>
            <person name="Yang Y."/>
            <person name="Xiong J."/>
            <person name="Zhou Z."/>
            <person name="Huo F."/>
            <person name="Miao W."/>
            <person name="Ran C."/>
            <person name="Liu Y."/>
            <person name="Zhang J."/>
            <person name="Feng J."/>
            <person name="Wang M."/>
            <person name="Wang M."/>
            <person name="Wang L."/>
            <person name="Yao B."/>
        </authorList>
    </citation>
    <scope>NUCLEOTIDE SEQUENCE [LARGE SCALE GENOMIC DNA]</scope>
    <source>
        <strain evidence="2">Wuqing</strain>
    </source>
</reference>
<evidence type="ECO:0000259" key="1">
    <source>
        <dbReference type="Pfam" id="PF15901"/>
    </source>
</evidence>
<sequence length="269" mass="31297">MNHPLDRNEMKTFMSANDGRFWFDVEFVYPDRSKLKQSVNFDFRLHDPQSVPENSNWIDIQYEHTDDNVLQPFITLNGGQLWRATPRTNSKIVILKFGSVIVSIDIDSNGINYSFDESTTWFRYDLFKTKPTVLYIGRVPKTDLKAVVVTSEPGSKNLKFTTLDFSHIFKFQCEPKHYLQWTFTRNGETCYRGKNISMLTRDPSIRCVDNIIEHMRADSFCPCTSDDYSCTFNYHSFDDVCILDPLSDTTEQPYDCGSGSHFDLHQMGY</sequence>
<dbReference type="PANTHER" id="PTHR12106">
    <property type="entry name" value="SORTILIN RELATED"/>
    <property type="match status" value="1"/>
</dbReference>
<accession>A0A0C2MPZ4</accession>